<evidence type="ECO:0000313" key="3">
    <source>
        <dbReference type="EMBL" id="KAK5778690.1"/>
    </source>
</evidence>
<evidence type="ECO:0000256" key="2">
    <source>
        <dbReference type="ARBA" id="ARBA00043974"/>
    </source>
</evidence>
<dbReference type="PANTHER" id="PTHR12828">
    <property type="entry name" value="PROTEASOME MATURATION PROTEIN UMP1"/>
    <property type="match status" value="1"/>
</dbReference>
<organism evidence="3 4">
    <name type="scientific">Arxiozyma heterogenica</name>
    <dbReference type="NCBI Taxonomy" id="278026"/>
    <lineage>
        <taxon>Eukaryota</taxon>
        <taxon>Fungi</taxon>
        <taxon>Dikarya</taxon>
        <taxon>Ascomycota</taxon>
        <taxon>Saccharomycotina</taxon>
        <taxon>Saccharomycetes</taxon>
        <taxon>Saccharomycetales</taxon>
        <taxon>Saccharomycetaceae</taxon>
        <taxon>Arxiozyma</taxon>
    </lineage>
</organism>
<dbReference type="PANTHER" id="PTHR12828:SF3">
    <property type="entry name" value="PROTEASOME MATURATION PROTEIN"/>
    <property type="match status" value="1"/>
</dbReference>
<evidence type="ECO:0008006" key="5">
    <source>
        <dbReference type="Google" id="ProtNLM"/>
    </source>
</evidence>
<dbReference type="GO" id="GO:0005737">
    <property type="term" value="C:cytoplasm"/>
    <property type="evidence" value="ECO:0007669"/>
    <property type="project" value="TreeGrafter"/>
</dbReference>
<comment type="similarity">
    <text evidence="2">Belongs to the POMP/UMP1 family.</text>
</comment>
<keyword evidence="1" id="KW-0143">Chaperone</keyword>
<dbReference type="GO" id="GO:0005634">
    <property type="term" value="C:nucleus"/>
    <property type="evidence" value="ECO:0007669"/>
    <property type="project" value="TreeGrafter"/>
</dbReference>
<accession>A0AAN7WKC1</accession>
<dbReference type="Proteomes" id="UP001306508">
    <property type="component" value="Unassembled WGS sequence"/>
</dbReference>
<keyword evidence="4" id="KW-1185">Reference proteome</keyword>
<evidence type="ECO:0000313" key="4">
    <source>
        <dbReference type="Proteomes" id="UP001306508"/>
    </source>
</evidence>
<evidence type="ECO:0000256" key="1">
    <source>
        <dbReference type="ARBA" id="ARBA00023186"/>
    </source>
</evidence>
<name>A0AAN7WKC1_9SACH</name>
<comment type="caution">
    <text evidence="3">The sequence shown here is derived from an EMBL/GenBank/DDBJ whole genome shotgun (WGS) entry which is preliminary data.</text>
</comment>
<dbReference type="GO" id="GO:0043248">
    <property type="term" value="P:proteasome assembly"/>
    <property type="evidence" value="ECO:0007669"/>
    <property type="project" value="InterPro"/>
</dbReference>
<dbReference type="InterPro" id="IPR008012">
    <property type="entry name" value="Ump1"/>
</dbReference>
<dbReference type="EMBL" id="JAWIZZ010000053">
    <property type="protein sequence ID" value="KAK5778690.1"/>
    <property type="molecule type" value="Genomic_DNA"/>
</dbReference>
<dbReference type="Pfam" id="PF05348">
    <property type="entry name" value="UMP1"/>
    <property type="match status" value="1"/>
</dbReference>
<protein>
    <recommendedName>
        <fullName evidence="5">Proteasome maturation factor UMP1</fullName>
    </recommendedName>
</protein>
<reference evidence="4" key="1">
    <citation type="submission" date="2023-07" db="EMBL/GenBank/DDBJ databases">
        <title>A draft genome of Kazachstania heterogenica Y-27499.</title>
        <authorList>
            <person name="Donic C."/>
            <person name="Kralova J.S."/>
            <person name="Fidel L."/>
            <person name="Ben-Dor S."/>
            <person name="Jung S."/>
        </authorList>
    </citation>
    <scope>NUCLEOTIDE SEQUENCE [LARGE SCALE GENOMIC DNA]</scope>
    <source>
        <strain evidence="4">Y27499</strain>
    </source>
</reference>
<dbReference type="AlphaFoldDB" id="A0AAN7WKC1"/>
<gene>
    <name evidence="3" type="ORF">RI543_004361</name>
</gene>
<sequence>MPLNIVPPSNFKSQINSVENATHKSNSINTLPDTLREQNGGCLPISTQLNEQHPLQQHLENYQDNEHARTMEQYREIFGIAEPMKRTMELSIVERTDFNPINENHLHSDILRNKDCTIDWEDIYPDTMGKNIHNNIMLGDLTHGAIEKSLGL</sequence>
<proteinExistence type="inferred from homology"/>